<sequence>MEPIETSFRKPAEQEFTGIFEFAEVDSRMPANQRLSSGRTDCIIGKITDTAGVANAAGAWWPGQQVLQAGIY</sequence>
<dbReference type="InParanoid" id="G2Y6L7"/>
<proteinExistence type="predicted"/>
<name>G2Y6L7_BOTF4</name>
<dbReference type="AlphaFoldDB" id="G2Y6L7"/>
<gene>
    <name evidence="1" type="ORF">BofuT4_P106530.1</name>
</gene>
<dbReference type="HOGENOM" id="CLU_2721894_0_0_1"/>
<dbReference type="EMBL" id="FQ790293">
    <property type="protein sequence ID" value="CCD48269.1"/>
    <property type="molecule type" value="Genomic_DNA"/>
</dbReference>
<protein>
    <submittedName>
        <fullName evidence="1">Uncharacterized protein</fullName>
    </submittedName>
</protein>
<evidence type="ECO:0000313" key="1">
    <source>
        <dbReference type="EMBL" id="CCD48269.1"/>
    </source>
</evidence>
<evidence type="ECO:0000313" key="2">
    <source>
        <dbReference type="Proteomes" id="UP000008177"/>
    </source>
</evidence>
<organism evidence="1 2">
    <name type="scientific">Botryotinia fuckeliana (strain T4)</name>
    <name type="common">Noble rot fungus</name>
    <name type="synonym">Botrytis cinerea</name>
    <dbReference type="NCBI Taxonomy" id="999810"/>
    <lineage>
        <taxon>Eukaryota</taxon>
        <taxon>Fungi</taxon>
        <taxon>Dikarya</taxon>
        <taxon>Ascomycota</taxon>
        <taxon>Pezizomycotina</taxon>
        <taxon>Leotiomycetes</taxon>
        <taxon>Helotiales</taxon>
        <taxon>Sclerotiniaceae</taxon>
        <taxon>Botrytis</taxon>
    </lineage>
</organism>
<accession>G2Y6L7</accession>
<dbReference type="Proteomes" id="UP000008177">
    <property type="component" value="Unplaced contigs"/>
</dbReference>
<reference evidence="2" key="1">
    <citation type="journal article" date="2011" name="PLoS Genet.">
        <title>Genomic analysis of the necrotrophic fungal pathogens Sclerotinia sclerotiorum and Botrytis cinerea.</title>
        <authorList>
            <person name="Amselem J."/>
            <person name="Cuomo C.A."/>
            <person name="van Kan J.A."/>
            <person name="Viaud M."/>
            <person name="Benito E.P."/>
            <person name="Couloux A."/>
            <person name="Coutinho P.M."/>
            <person name="de Vries R.P."/>
            <person name="Dyer P.S."/>
            <person name="Fillinger S."/>
            <person name="Fournier E."/>
            <person name="Gout L."/>
            <person name="Hahn M."/>
            <person name="Kohn L."/>
            <person name="Lapalu N."/>
            <person name="Plummer K.M."/>
            <person name="Pradier J.M."/>
            <person name="Quevillon E."/>
            <person name="Sharon A."/>
            <person name="Simon A."/>
            <person name="ten Have A."/>
            <person name="Tudzynski B."/>
            <person name="Tudzynski P."/>
            <person name="Wincker P."/>
            <person name="Andrew M."/>
            <person name="Anthouard V."/>
            <person name="Beever R.E."/>
            <person name="Beffa R."/>
            <person name="Benoit I."/>
            <person name="Bouzid O."/>
            <person name="Brault B."/>
            <person name="Chen Z."/>
            <person name="Choquer M."/>
            <person name="Collemare J."/>
            <person name="Cotton P."/>
            <person name="Danchin E.G."/>
            <person name="Da Silva C."/>
            <person name="Gautier A."/>
            <person name="Giraud C."/>
            <person name="Giraud T."/>
            <person name="Gonzalez C."/>
            <person name="Grossetete S."/>
            <person name="Guldener U."/>
            <person name="Henrissat B."/>
            <person name="Howlett B.J."/>
            <person name="Kodira C."/>
            <person name="Kretschmer M."/>
            <person name="Lappartient A."/>
            <person name="Leroch M."/>
            <person name="Levis C."/>
            <person name="Mauceli E."/>
            <person name="Neuveglise C."/>
            <person name="Oeser B."/>
            <person name="Pearson M."/>
            <person name="Poulain J."/>
            <person name="Poussereau N."/>
            <person name="Quesneville H."/>
            <person name="Rascle C."/>
            <person name="Schumacher J."/>
            <person name="Segurens B."/>
            <person name="Sexton A."/>
            <person name="Silva E."/>
            <person name="Sirven C."/>
            <person name="Soanes D.M."/>
            <person name="Talbot N.J."/>
            <person name="Templeton M."/>
            <person name="Yandava C."/>
            <person name="Yarden O."/>
            <person name="Zeng Q."/>
            <person name="Rollins J.A."/>
            <person name="Lebrun M.H."/>
            <person name="Dickman M."/>
        </authorList>
    </citation>
    <scope>NUCLEOTIDE SEQUENCE [LARGE SCALE GENOMIC DNA]</scope>
    <source>
        <strain evidence="2">T4</strain>
    </source>
</reference>